<dbReference type="EMBL" id="LAZR01034942">
    <property type="protein sequence ID" value="KKL28876.1"/>
    <property type="molecule type" value="Genomic_DNA"/>
</dbReference>
<organism evidence="1">
    <name type="scientific">marine sediment metagenome</name>
    <dbReference type="NCBI Taxonomy" id="412755"/>
    <lineage>
        <taxon>unclassified sequences</taxon>
        <taxon>metagenomes</taxon>
        <taxon>ecological metagenomes</taxon>
    </lineage>
</organism>
<reference evidence="1" key="1">
    <citation type="journal article" date="2015" name="Nature">
        <title>Complex archaea that bridge the gap between prokaryotes and eukaryotes.</title>
        <authorList>
            <person name="Spang A."/>
            <person name="Saw J.H."/>
            <person name="Jorgensen S.L."/>
            <person name="Zaremba-Niedzwiedzka K."/>
            <person name="Martijn J."/>
            <person name="Lind A.E."/>
            <person name="van Eijk R."/>
            <person name="Schleper C."/>
            <person name="Guy L."/>
            <person name="Ettema T.J."/>
        </authorList>
    </citation>
    <scope>NUCLEOTIDE SEQUENCE</scope>
</reference>
<comment type="caution">
    <text evidence="1">The sequence shown here is derived from an EMBL/GenBank/DDBJ whole genome shotgun (WGS) entry which is preliminary data.</text>
</comment>
<evidence type="ECO:0000313" key="1">
    <source>
        <dbReference type="EMBL" id="KKL28876.1"/>
    </source>
</evidence>
<sequence>MVWGKFYSGMLMNKVERKASGYVNAGKVHVTEYTTDQDSGIETASGYVDGTQRWSVTVTPAGSRCDCPFGEAHGITTNTHSHDTALRLAAWQIERINE</sequence>
<dbReference type="AlphaFoldDB" id="A0A0F9EGC7"/>
<gene>
    <name evidence="1" type="ORF">LCGC14_2370770</name>
</gene>
<proteinExistence type="predicted"/>
<name>A0A0F9EGC7_9ZZZZ</name>
<protein>
    <submittedName>
        <fullName evidence="1">Uncharacterized protein</fullName>
    </submittedName>
</protein>
<accession>A0A0F9EGC7</accession>